<dbReference type="InterPro" id="IPR000037">
    <property type="entry name" value="SsrA-bd_prot"/>
</dbReference>
<accession>A0ABT0E8A3</accession>
<evidence type="ECO:0000256" key="1">
    <source>
        <dbReference type="ARBA" id="ARBA00022490"/>
    </source>
</evidence>
<comment type="similarity">
    <text evidence="3">Belongs to the SmpB family.</text>
</comment>
<evidence type="ECO:0000256" key="2">
    <source>
        <dbReference type="ARBA" id="ARBA00022884"/>
    </source>
</evidence>
<dbReference type="SUPFAM" id="SSF74982">
    <property type="entry name" value="Small protein B (SmpB)"/>
    <property type="match status" value="1"/>
</dbReference>
<sequence>MSKAKSRTGTKDIAINRRARHDYHLDERFEAGLVLEGWEVKALREGRCNLSEAYIMLKNGEAWLFGCRIEPLGSASTHVTPDPLRLRKLLLNRRELGRIFGGVQKEGFTCVPLSLYWSHGRAKLEIALARGKQKFDKRATEKERDWNRQKQRLMRRN</sequence>
<keyword evidence="5" id="KW-1185">Reference proteome</keyword>
<comment type="subcellular location">
    <subcellularLocation>
        <location evidence="3">Cytoplasm</location>
    </subcellularLocation>
    <text evidence="3">The tmRNA-SmpB complex associates with stalled 70S ribosomes.</text>
</comment>
<comment type="caution">
    <text evidence="4">The sequence shown here is derived from an EMBL/GenBank/DDBJ whole genome shotgun (WGS) entry which is preliminary data.</text>
</comment>
<gene>
    <name evidence="3 4" type="primary">smpB</name>
    <name evidence="4" type="ORF">MU846_10150</name>
</gene>
<evidence type="ECO:0000256" key="3">
    <source>
        <dbReference type="HAMAP-Rule" id="MF_00023"/>
    </source>
</evidence>
<evidence type="ECO:0000313" key="5">
    <source>
        <dbReference type="Proteomes" id="UP001165524"/>
    </source>
</evidence>
<dbReference type="InterPro" id="IPR020081">
    <property type="entry name" value="SsrA-bd_prot_CS"/>
</dbReference>
<name>A0ABT0E8A3_9GAMM</name>
<proteinExistence type="inferred from homology"/>
<dbReference type="InterPro" id="IPR023620">
    <property type="entry name" value="SmpB"/>
</dbReference>
<dbReference type="Pfam" id="PF01668">
    <property type="entry name" value="SmpB"/>
    <property type="match status" value="1"/>
</dbReference>
<comment type="function">
    <text evidence="3">Required for rescue of stalled ribosomes mediated by trans-translation. Binds to transfer-messenger RNA (tmRNA), required for stable association of tmRNA with ribosomes. tmRNA and SmpB together mimic tRNA shape, replacing the anticodon stem-loop with SmpB. tmRNA is encoded by the ssrA gene; the 2 termini fold to resemble tRNA(Ala) and it encodes a 'tag peptide', a short internal open reading frame. During trans-translation Ala-aminoacylated tmRNA acts like a tRNA, entering the A-site of stalled ribosomes, displacing the stalled mRNA. The ribosome then switches to translate the ORF on the tmRNA; the nascent peptide is terminated with the 'tag peptide' encoded by the tmRNA and targeted for degradation. The ribosome is freed to recommence translation, which seems to be the essential function of trans-translation.</text>
</comment>
<dbReference type="NCBIfam" id="NF003843">
    <property type="entry name" value="PRK05422.1"/>
    <property type="match status" value="1"/>
</dbReference>
<dbReference type="Proteomes" id="UP001165524">
    <property type="component" value="Unassembled WGS sequence"/>
</dbReference>
<dbReference type="HAMAP" id="MF_00023">
    <property type="entry name" value="SmpB"/>
    <property type="match status" value="1"/>
</dbReference>
<organism evidence="4 5">
    <name type="scientific">Alcanivorax quisquiliarum</name>
    <dbReference type="NCBI Taxonomy" id="2933565"/>
    <lineage>
        <taxon>Bacteria</taxon>
        <taxon>Pseudomonadati</taxon>
        <taxon>Pseudomonadota</taxon>
        <taxon>Gammaproteobacteria</taxon>
        <taxon>Oceanospirillales</taxon>
        <taxon>Alcanivoracaceae</taxon>
        <taxon>Alcanivorax</taxon>
    </lineage>
</organism>
<protein>
    <recommendedName>
        <fullName evidence="3">SsrA-binding protein</fullName>
    </recommendedName>
    <alternativeName>
        <fullName evidence="3">Small protein B</fullName>
    </alternativeName>
</protein>
<dbReference type="Gene3D" id="2.40.280.10">
    <property type="match status" value="1"/>
</dbReference>
<dbReference type="RefSeq" id="WP_246952325.1">
    <property type="nucleotide sequence ID" value="NZ_JALKII010000006.1"/>
</dbReference>
<dbReference type="PANTHER" id="PTHR30308:SF2">
    <property type="entry name" value="SSRA-BINDING PROTEIN"/>
    <property type="match status" value="1"/>
</dbReference>
<dbReference type="PANTHER" id="PTHR30308">
    <property type="entry name" value="TMRNA-BINDING COMPONENT OF TRANS-TRANSLATION TAGGING COMPLEX"/>
    <property type="match status" value="1"/>
</dbReference>
<dbReference type="NCBIfam" id="TIGR00086">
    <property type="entry name" value="smpB"/>
    <property type="match status" value="1"/>
</dbReference>
<reference evidence="4" key="1">
    <citation type="submission" date="2022-04" db="EMBL/GenBank/DDBJ databases">
        <title>Alcanivorax sp. CY1518 draft genome sequence.</title>
        <authorList>
            <person name="Zhao G."/>
            <person name="An M."/>
        </authorList>
    </citation>
    <scope>NUCLEOTIDE SEQUENCE</scope>
    <source>
        <strain evidence="4">CY1518</strain>
    </source>
</reference>
<dbReference type="EMBL" id="JALKII010000006">
    <property type="protein sequence ID" value="MCK0538071.1"/>
    <property type="molecule type" value="Genomic_DNA"/>
</dbReference>
<keyword evidence="1 3" id="KW-0963">Cytoplasm</keyword>
<keyword evidence="2 3" id="KW-0694">RNA-binding</keyword>
<dbReference type="CDD" id="cd09294">
    <property type="entry name" value="SmpB"/>
    <property type="match status" value="1"/>
</dbReference>
<evidence type="ECO:0000313" key="4">
    <source>
        <dbReference type="EMBL" id="MCK0538071.1"/>
    </source>
</evidence>
<dbReference type="PROSITE" id="PS01317">
    <property type="entry name" value="SSRP"/>
    <property type="match status" value="1"/>
</dbReference>